<dbReference type="OMA" id="FFFCVQG"/>
<sequence length="79" mass="8995">MILRTQRRNRLTALRLVHPRSTETGTLRNAFFSALSSTVRKISSYREKLRSGLVVDIKKDDAVSSFPVDDWVSSSSYGY</sequence>
<protein>
    <submittedName>
        <fullName evidence="1">Uncharacterized protein</fullName>
    </submittedName>
</protein>
<dbReference type="HOGENOM" id="CLU_2609351_0_0_1"/>
<evidence type="ECO:0000313" key="1">
    <source>
        <dbReference type="EnsemblPlants" id="Bo1g101330.1"/>
    </source>
</evidence>
<keyword evidence="2" id="KW-1185">Reference proteome</keyword>
<reference evidence="1" key="2">
    <citation type="submission" date="2015-03" db="UniProtKB">
        <authorList>
            <consortium name="EnsemblPlants"/>
        </authorList>
    </citation>
    <scope>IDENTIFICATION</scope>
</reference>
<organism evidence="1 2">
    <name type="scientific">Brassica oleracea var. oleracea</name>
    <dbReference type="NCBI Taxonomy" id="109376"/>
    <lineage>
        <taxon>Eukaryota</taxon>
        <taxon>Viridiplantae</taxon>
        <taxon>Streptophyta</taxon>
        <taxon>Embryophyta</taxon>
        <taxon>Tracheophyta</taxon>
        <taxon>Spermatophyta</taxon>
        <taxon>Magnoliopsida</taxon>
        <taxon>eudicotyledons</taxon>
        <taxon>Gunneridae</taxon>
        <taxon>Pentapetalae</taxon>
        <taxon>rosids</taxon>
        <taxon>malvids</taxon>
        <taxon>Brassicales</taxon>
        <taxon>Brassicaceae</taxon>
        <taxon>Brassiceae</taxon>
        <taxon>Brassica</taxon>
    </lineage>
</organism>
<dbReference type="Gramene" id="Bo1g101330.1">
    <property type="protein sequence ID" value="Bo1g101330.1"/>
    <property type="gene ID" value="Bo1g101330"/>
</dbReference>
<accession>A0A0D3AB20</accession>
<dbReference type="Proteomes" id="UP000032141">
    <property type="component" value="Chromosome C1"/>
</dbReference>
<name>A0A0D3AB20_BRAOL</name>
<dbReference type="AlphaFoldDB" id="A0A0D3AB20"/>
<dbReference type="EnsemblPlants" id="Bo1g101330.1">
    <property type="protein sequence ID" value="Bo1g101330.1"/>
    <property type="gene ID" value="Bo1g101330"/>
</dbReference>
<proteinExistence type="predicted"/>
<evidence type="ECO:0000313" key="2">
    <source>
        <dbReference type="Proteomes" id="UP000032141"/>
    </source>
</evidence>
<reference evidence="1 2" key="1">
    <citation type="journal article" date="2014" name="Genome Biol.">
        <title>Transcriptome and methylome profiling reveals relics of genome dominance in the mesopolyploid Brassica oleracea.</title>
        <authorList>
            <person name="Parkin I.A."/>
            <person name="Koh C."/>
            <person name="Tang H."/>
            <person name="Robinson S.J."/>
            <person name="Kagale S."/>
            <person name="Clarke W.E."/>
            <person name="Town C.D."/>
            <person name="Nixon J."/>
            <person name="Krishnakumar V."/>
            <person name="Bidwell S.L."/>
            <person name="Denoeud F."/>
            <person name="Belcram H."/>
            <person name="Links M.G."/>
            <person name="Just J."/>
            <person name="Clarke C."/>
            <person name="Bender T."/>
            <person name="Huebert T."/>
            <person name="Mason A.S."/>
            <person name="Pires J.C."/>
            <person name="Barker G."/>
            <person name="Moore J."/>
            <person name="Walley P.G."/>
            <person name="Manoli S."/>
            <person name="Batley J."/>
            <person name="Edwards D."/>
            <person name="Nelson M.N."/>
            <person name="Wang X."/>
            <person name="Paterson A.H."/>
            <person name="King G."/>
            <person name="Bancroft I."/>
            <person name="Chalhoub B."/>
            <person name="Sharpe A.G."/>
        </authorList>
    </citation>
    <scope>NUCLEOTIDE SEQUENCE</scope>
    <source>
        <strain evidence="1 2">cv. TO1000</strain>
    </source>
</reference>